<comment type="subcellular location">
    <subcellularLocation>
        <location evidence="6">Cytoplasm</location>
    </subcellularLocation>
</comment>
<dbReference type="InterPro" id="IPR045853">
    <property type="entry name" value="Pep_chain_release_fac_I_sf"/>
</dbReference>
<dbReference type="GO" id="GO:0005737">
    <property type="term" value="C:cytoplasm"/>
    <property type="evidence" value="ECO:0007669"/>
    <property type="project" value="UniProtKB-SubCell"/>
</dbReference>
<evidence type="ECO:0000313" key="13">
    <source>
        <dbReference type="EMBL" id="SES78711.1"/>
    </source>
</evidence>
<dbReference type="GO" id="GO:0016149">
    <property type="term" value="F:translation release factor activity, codon specific"/>
    <property type="evidence" value="ECO:0007669"/>
    <property type="project" value="UniProtKB-UniRule"/>
</dbReference>
<dbReference type="EMBL" id="SOAA01000003">
    <property type="protein sequence ID" value="TDS34017.1"/>
    <property type="molecule type" value="Genomic_DNA"/>
</dbReference>
<dbReference type="EMBL" id="FNBJ01000034">
    <property type="protein sequence ID" value="SDF96209.1"/>
    <property type="molecule type" value="Genomic_DNA"/>
</dbReference>
<dbReference type="EMBL" id="FOHG01000006">
    <property type="protein sequence ID" value="SES78711.1"/>
    <property type="molecule type" value="Genomic_DNA"/>
</dbReference>
<dbReference type="Pfam" id="PF03462">
    <property type="entry name" value="PCRF"/>
    <property type="match status" value="1"/>
</dbReference>
<evidence type="ECO:0000313" key="17">
    <source>
        <dbReference type="Proteomes" id="UP000198945"/>
    </source>
</evidence>
<dbReference type="InterPro" id="IPR000352">
    <property type="entry name" value="Pep_chain_release_fac_I"/>
</dbReference>
<dbReference type="Proteomes" id="UP000198612">
    <property type="component" value="Unassembled WGS sequence"/>
</dbReference>
<dbReference type="EMBL" id="QICM01000001">
    <property type="protein sequence ID" value="PXV70014.1"/>
    <property type="molecule type" value="Genomic_DNA"/>
</dbReference>
<dbReference type="PROSITE" id="PS00745">
    <property type="entry name" value="RF_PROK_I"/>
    <property type="match status" value="1"/>
</dbReference>
<dbReference type="Gene3D" id="1.20.58.410">
    <property type="entry name" value="Release factor"/>
    <property type="match status" value="1"/>
</dbReference>
<feature type="coiled-coil region" evidence="7">
    <location>
        <begin position="32"/>
        <end position="94"/>
    </location>
</feature>
<evidence type="ECO:0000313" key="9">
    <source>
        <dbReference type="EMBL" id="PXV70014.1"/>
    </source>
</evidence>
<dbReference type="InterPro" id="IPR005139">
    <property type="entry name" value="PCRF"/>
</dbReference>
<dbReference type="NCBIfam" id="TIGR00020">
    <property type="entry name" value="prfB"/>
    <property type="match status" value="1"/>
</dbReference>
<evidence type="ECO:0000313" key="22">
    <source>
        <dbReference type="Proteomes" id="UP000324896"/>
    </source>
</evidence>
<evidence type="ECO:0000313" key="16">
    <source>
        <dbReference type="Proteomes" id="UP000198612"/>
    </source>
</evidence>
<dbReference type="InterPro" id="IPR004374">
    <property type="entry name" value="PrfB"/>
</dbReference>
<protein>
    <recommendedName>
        <fullName evidence="3 6">Peptide chain release factor 2</fullName>
        <shortName evidence="6">RF-2</shortName>
    </recommendedName>
</protein>
<comment type="function">
    <text evidence="1 6">Peptide chain release factor 2 directs the termination of translation in response to the peptide chain termination codons UGA and UAA.</text>
</comment>
<dbReference type="PANTHER" id="PTHR43116">
    <property type="entry name" value="PEPTIDE CHAIN RELEASE FACTOR 2"/>
    <property type="match status" value="1"/>
</dbReference>
<evidence type="ECO:0000256" key="5">
    <source>
        <dbReference type="ARBA" id="ARBA00022917"/>
    </source>
</evidence>
<evidence type="ECO:0000313" key="19">
    <source>
        <dbReference type="Proteomes" id="UP000247389"/>
    </source>
</evidence>
<proteinExistence type="inferred from homology"/>
<evidence type="ECO:0000313" key="14">
    <source>
        <dbReference type="EMBL" id="TDS34017.1"/>
    </source>
</evidence>
<keyword evidence="7" id="KW-0175">Coiled coil</keyword>
<evidence type="ECO:0000313" key="11">
    <source>
        <dbReference type="EMBL" id="SDF96209.1"/>
    </source>
</evidence>
<dbReference type="SUPFAM" id="SSF75620">
    <property type="entry name" value="Release factor"/>
    <property type="match status" value="1"/>
</dbReference>
<keyword evidence="5 6" id="KW-0648">Protein biosynthesis</keyword>
<evidence type="ECO:0000259" key="8">
    <source>
        <dbReference type="PROSITE" id="PS00745"/>
    </source>
</evidence>
<dbReference type="FunFam" id="3.30.160.20:FF:000010">
    <property type="entry name" value="Peptide chain release factor 2"/>
    <property type="match status" value="1"/>
</dbReference>
<dbReference type="Proteomes" id="UP000324896">
    <property type="component" value="Unassembled WGS sequence"/>
</dbReference>
<evidence type="ECO:0000313" key="20">
    <source>
        <dbReference type="Proteomes" id="UP000295472"/>
    </source>
</evidence>
<evidence type="ECO:0000256" key="3">
    <source>
        <dbReference type="ARBA" id="ARBA00019192"/>
    </source>
</evidence>
<keyword evidence="4 6" id="KW-0488">Methylation</keyword>
<dbReference type="SMART" id="SM00937">
    <property type="entry name" value="PCRF"/>
    <property type="match status" value="1"/>
</dbReference>
<dbReference type="EMBL" id="FNEH01000006">
    <property type="protein sequence ID" value="SDI42301.1"/>
    <property type="molecule type" value="Genomic_DNA"/>
</dbReference>
<dbReference type="Proteomes" id="UP000198945">
    <property type="component" value="Unassembled WGS sequence"/>
</dbReference>
<comment type="similarity">
    <text evidence="2 6">Belongs to the prokaryotic/mitochondrial release factor family.</text>
</comment>
<gene>
    <name evidence="6" type="primary">prfB</name>
    <name evidence="14" type="ORF">BY453_103177</name>
    <name evidence="15" type="ORF">C7954_10965</name>
    <name evidence="9" type="ORF">C8C78_1016</name>
    <name evidence="10" type="ORF">SAMN04488597_12518</name>
    <name evidence="11" type="ORF">SAMN04488598_13418</name>
    <name evidence="13" type="ORF">SAMN04515652_10618</name>
    <name evidence="12" type="ORF">SAMN04515654_10616</name>
</gene>
<evidence type="ECO:0000256" key="6">
    <source>
        <dbReference type="HAMAP-Rule" id="MF_00094"/>
    </source>
</evidence>
<dbReference type="STRING" id="54121.SAMN04515653_10816"/>
<evidence type="ECO:0000256" key="7">
    <source>
        <dbReference type="SAM" id="Coils"/>
    </source>
</evidence>
<evidence type="ECO:0000256" key="2">
    <source>
        <dbReference type="ARBA" id="ARBA00010835"/>
    </source>
</evidence>
<dbReference type="HAMAP" id="MF_00094">
    <property type="entry name" value="Rel_fac_2"/>
    <property type="match status" value="1"/>
</dbReference>
<organism evidence="10 22">
    <name type="scientific">Halanaerobium congolense</name>
    <dbReference type="NCBI Taxonomy" id="54121"/>
    <lineage>
        <taxon>Bacteria</taxon>
        <taxon>Bacillati</taxon>
        <taxon>Bacillota</taxon>
        <taxon>Clostridia</taxon>
        <taxon>Halanaerobiales</taxon>
        <taxon>Halanaerobiaceae</taxon>
        <taxon>Halanaerobium</taxon>
    </lineage>
</organism>
<keyword evidence="18" id="KW-1185">Reference proteome</keyword>
<reference evidence="16 18" key="2">
    <citation type="submission" date="2016-10" db="EMBL/GenBank/DDBJ databases">
        <authorList>
            <person name="Varghese N."/>
            <person name="Submissions S."/>
        </authorList>
    </citation>
    <scope>NUCLEOTIDE SEQUENCE [LARGE SCALE GENOMIC DNA]</scope>
    <source>
        <strain evidence="10 22">WG10</strain>
        <strain evidence="11 18">WG2</strain>
        <strain evidence="13 16">WG5</strain>
    </source>
</reference>
<name>A0A1G6RVL8_9FIRM</name>
<dbReference type="EMBL" id="SOEF01000009">
    <property type="protein sequence ID" value="TDX45269.1"/>
    <property type="molecule type" value="Genomic_DNA"/>
</dbReference>
<dbReference type="Proteomes" id="UP000247389">
    <property type="component" value="Unassembled WGS sequence"/>
</dbReference>
<evidence type="ECO:0000313" key="12">
    <source>
        <dbReference type="EMBL" id="SDI42301.1"/>
    </source>
</evidence>
<reference evidence="15 20" key="4">
    <citation type="submission" date="2019-03" db="EMBL/GenBank/DDBJ databases">
        <title>Subsurface microbial communities from deep shales in Ohio and West Virginia, USA.</title>
        <authorList>
            <person name="Wrighton K."/>
        </authorList>
    </citation>
    <scope>NUCLEOTIDE SEQUENCE [LARGE SCALE GENOMIC DNA]</scope>
    <source>
        <strain evidence="15 20">DSMZ 11287</strain>
        <strain evidence="9 19">MSL28</strain>
    </source>
</reference>
<comment type="PTM">
    <text evidence="6">Methylated by PrmC. Methylation increases the termination efficiency of RF2.</text>
</comment>
<evidence type="ECO:0000256" key="4">
    <source>
        <dbReference type="ARBA" id="ARBA00022481"/>
    </source>
</evidence>
<dbReference type="Proteomes" id="UP000295472">
    <property type="component" value="Unassembled WGS sequence"/>
</dbReference>
<evidence type="ECO:0000313" key="18">
    <source>
        <dbReference type="Proteomes" id="UP000199519"/>
    </source>
</evidence>
<dbReference type="Gene3D" id="3.30.70.1660">
    <property type="match status" value="1"/>
</dbReference>
<evidence type="ECO:0000313" key="10">
    <source>
        <dbReference type="EMBL" id="SDD07976.1"/>
    </source>
</evidence>
<feature type="modified residue" description="N5-methylglutamine" evidence="6">
    <location>
        <position position="230"/>
    </location>
</feature>
<dbReference type="PANTHER" id="PTHR43116:SF3">
    <property type="entry name" value="CLASS I PEPTIDE CHAIN RELEASE FACTOR"/>
    <property type="match status" value="1"/>
</dbReference>
<dbReference type="Gene3D" id="3.30.160.20">
    <property type="match status" value="1"/>
</dbReference>
<reference evidence="14 21" key="3">
    <citation type="submission" date="2019-03" db="EMBL/GenBank/DDBJ databases">
        <title>Deep subsurface shale carbon reservoir microbial communities from Ohio and West Virginia, USA.</title>
        <authorList>
            <person name="Wrighton K."/>
        </authorList>
    </citation>
    <scope>NUCLEOTIDE SEQUENCE [LARGE SCALE GENOMIC DNA]</scope>
    <source>
        <strain evidence="14 21">UTICA-S4D12</strain>
    </source>
</reference>
<dbReference type="Proteomes" id="UP000295758">
    <property type="component" value="Unassembled WGS sequence"/>
</dbReference>
<sequence>MIYFDRERLLKEKKDIEAEMAAGGFWDDKKNARKKSQKLDRIKKRLKVIEELEEKFEEAEIYFELAAEEAESLDAELKTTLRELEKKLEKLELKLRLNEPYDDHNAILSIHPGAGGTESQDWAQMLLRMYSRWAEANDYELQTLDFNPGEEAGIKSVTMMINGDYAYGYLKGEKGVHRLVRISPFDSSGRRHTSFASVDVMPEIDDDLEVDIDENDLKIDTYRASGAGGQHVNKTDSAVRITHLPTGVVVQCQNERSQHKNKATAMKILTSKLLELKEEAQAEKIDELGGEHKEIAWGSQIRSYVFHPYNMIKDHRTDFEEGNVDKVMDGYLDEFIEAYLKYKSTQ</sequence>
<accession>A0A1G6RVL8</accession>
<keyword evidence="6" id="KW-0963">Cytoplasm</keyword>
<dbReference type="Proteomes" id="UP000199519">
    <property type="component" value="Unassembled WGS sequence"/>
</dbReference>
<dbReference type="AlphaFoldDB" id="A0A1G6RVL8"/>
<evidence type="ECO:0000313" key="21">
    <source>
        <dbReference type="Proteomes" id="UP000295758"/>
    </source>
</evidence>
<feature type="domain" description="Prokaryotic-type class I peptide chain release factors" evidence="8">
    <location>
        <begin position="223"/>
        <end position="239"/>
    </location>
</feature>
<evidence type="ECO:0000256" key="1">
    <source>
        <dbReference type="ARBA" id="ARBA00002613"/>
    </source>
</evidence>
<evidence type="ECO:0000313" key="15">
    <source>
        <dbReference type="EMBL" id="TDX45269.1"/>
    </source>
</evidence>
<dbReference type="Pfam" id="PF00472">
    <property type="entry name" value="RF-1"/>
    <property type="match status" value="1"/>
</dbReference>
<reference evidence="12 17" key="1">
    <citation type="submission" date="2016-10" db="EMBL/GenBank/DDBJ databases">
        <authorList>
            <person name="de Groot N.N."/>
        </authorList>
    </citation>
    <scope>NUCLEOTIDE SEQUENCE [LARGE SCALE GENOMIC DNA]</scope>
    <source>
        <strain evidence="12 17">WG7</strain>
    </source>
</reference>
<dbReference type="EMBL" id="FMYT01000025">
    <property type="protein sequence ID" value="SDD07976.1"/>
    <property type="molecule type" value="Genomic_DNA"/>
</dbReference>